<protein>
    <recommendedName>
        <fullName evidence="4">Molybdopterin synthase catalytic subunit</fullName>
        <ecNumber evidence="3">2.8.1.12</ecNumber>
    </recommendedName>
    <alternativeName>
        <fullName evidence="9">MPT synthase subunit 2</fullName>
    </alternativeName>
    <alternativeName>
        <fullName evidence="7">Molybdenum cofactor biosynthesis protein E</fullName>
    </alternativeName>
    <alternativeName>
        <fullName evidence="8">Molybdopterin-converting factor large subunit</fullName>
    </alternativeName>
    <alternativeName>
        <fullName evidence="10">Molybdopterin-converting factor subunit 2</fullName>
    </alternativeName>
</protein>
<sequence>MERVTEEPIPLAGLIAETEDPAAGALVVFAGTVRDHHEGRRVAAIAYSAYRPLAERVLAELEAEVCERFGAAACRIVHRVGELAVGEQSVAVVVRAAHRAEAFEAGRYAIDAIKARAPFWKQERLEDGTQAHQPGVPLSSPHTPEDRRLSDE</sequence>
<evidence type="ECO:0000256" key="4">
    <source>
        <dbReference type="ARBA" id="ARBA00013858"/>
    </source>
</evidence>
<accession>A0ABS1E3J3</accession>
<dbReference type="InterPro" id="IPR003448">
    <property type="entry name" value="Mopterin_biosynth_MoaE"/>
</dbReference>
<dbReference type="RefSeq" id="WP_200257228.1">
    <property type="nucleotide sequence ID" value="NZ_NRSH01000032.1"/>
</dbReference>
<evidence type="ECO:0000256" key="3">
    <source>
        <dbReference type="ARBA" id="ARBA00011950"/>
    </source>
</evidence>
<evidence type="ECO:0000256" key="10">
    <source>
        <dbReference type="ARBA" id="ARBA00032474"/>
    </source>
</evidence>
<reference evidence="13 14" key="1">
    <citation type="journal article" date="2020" name="Microorganisms">
        <title>Osmotic Adaptation and Compatible Solute Biosynthesis of Phototrophic Bacteria as Revealed from Genome Analyses.</title>
        <authorList>
            <person name="Imhoff J.F."/>
            <person name="Rahn T."/>
            <person name="Kunzel S."/>
            <person name="Keller A."/>
            <person name="Neulinger S.C."/>
        </authorList>
    </citation>
    <scope>NUCLEOTIDE SEQUENCE [LARGE SCALE GENOMIC DNA]</scope>
    <source>
        <strain evidence="13 14">DSM 15116</strain>
    </source>
</reference>
<evidence type="ECO:0000256" key="7">
    <source>
        <dbReference type="ARBA" id="ARBA00029745"/>
    </source>
</evidence>
<dbReference type="InterPro" id="IPR036563">
    <property type="entry name" value="MoaE_sf"/>
</dbReference>
<comment type="similarity">
    <text evidence="2">Belongs to the MoaE family.</text>
</comment>
<dbReference type="Gene3D" id="3.90.1170.40">
    <property type="entry name" value="Molybdopterin biosynthesis MoaE subunit"/>
    <property type="match status" value="1"/>
</dbReference>
<dbReference type="PANTHER" id="PTHR23404">
    <property type="entry name" value="MOLYBDOPTERIN SYNTHASE RELATED"/>
    <property type="match status" value="1"/>
</dbReference>
<comment type="subunit">
    <text evidence="6">Heterotetramer of 2 MoaD subunits and 2 MoaE subunits. Also stable as homodimer. The enzyme changes between these two forms during catalysis.</text>
</comment>
<evidence type="ECO:0000256" key="11">
    <source>
        <dbReference type="ARBA" id="ARBA00049878"/>
    </source>
</evidence>
<comment type="caution">
    <text evidence="13">The sequence shown here is derived from an EMBL/GenBank/DDBJ whole genome shotgun (WGS) entry which is preliminary data.</text>
</comment>
<evidence type="ECO:0000256" key="2">
    <source>
        <dbReference type="ARBA" id="ARBA00005426"/>
    </source>
</evidence>
<evidence type="ECO:0000256" key="6">
    <source>
        <dbReference type="ARBA" id="ARBA00026066"/>
    </source>
</evidence>
<evidence type="ECO:0000256" key="5">
    <source>
        <dbReference type="ARBA" id="ARBA00023150"/>
    </source>
</evidence>
<evidence type="ECO:0000256" key="9">
    <source>
        <dbReference type="ARBA" id="ARBA00030781"/>
    </source>
</evidence>
<organism evidence="13 14">
    <name type="scientific">Halorhodospira neutriphila</name>
    <dbReference type="NCBI Taxonomy" id="168379"/>
    <lineage>
        <taxon>Bacteria</taxon>
        <taxon>Pseudomonadati</taxon>
        <taxon>Pseudomonadota</taxon>
        <taxon>Gammaproteobacteria</taxon>
        <taxon>Chromatiales</taxon>
        <taxon>Ectothiorhodospiraceae</taxon>
        <taxon>Halorhodospira</taxon>
    </lineage>
</organism>
<gene>
    <name evidence="13" type="ORF">CKO13_04375</name>
</gene>
<dbReference type="EMBL" id="NRSH01000032">
    <property type="protein sequence ID" value="MBK1726273.1"/>
    <property type="molecule type" value="Genomic_DNA"/>
</dbReference>
<dbReference type="SUPFAM" id="SSF54690">
    <property type="entry name" value="Molybdopterin synthase subunit MoaE"/>
    <property type="match status" value="1"/>
</dbReference>
<dbReference type="Pfam" id="PF02391">
    <property type="entry name" value="MoaE"/>
    <property type="match status" value="1"/>
</dbReference>
<evidence type="ECO:0000313" key="14">
    <source>
        <dbReference type="Proteomes" id="UP000738126"/>
    </source>
</evidence>
<evidence type="ECO:0000256" key="8">
    <source>
        <dbReference type="ARBA" id="ARBA00030407"/>
    </source>
</evidence>
<evidence type="ECO:0000256" key="12">
    <source>
        <dbReference type="SAM" id="MobiDB-lite"/>
    </source>
</evidence>
<proteinExistence type="inferred from homology"/>
<dbReference type="EC" id="2.8.1.12" evidence="3"/>
<evidence type="ECO:0000313" key="13">
    <source>
        <dbReference type="EMBL" id="MBK1726273.1"/>
    </source>
</evidence>
<name>A0ABS1E3J3_9GAMM</name>
<evidence type="ECO:0000256" key="1">
    <source>
        <dbReference type="ARBA" id="ARBA00005046"/>
    </source>
</evidence>
<comment type="catalytic activity">
    <reaction evidence="11">
        <text>2 [molybdopterin-synthase sulfur-carrier protein]-C-terminal-Gly-aminoethanethioate + cyclic pyranopterin phosphate + H2O = molybdopterin + 2 [molybdopterin-synthase sulfur-carrier protein]-C-terminal Gly-Gly + 2 H(+)</text>
        <dbReference type="Rhea" id="RHEA:26333"/>
        <dbReference type="Rhea" id="RHEA-COMP:12202"/>
        <dbReference type="Rhea" id="RHEA-COMP:19907"/>
        <dbReference type="ChEBI" id="CHEBI:15377"/>
        <dbReference type="ChEBI" id="CHEBI:15378"/>
        <dbReference type="ChEBI" id="CHEBI:58698"/>
        <dbReference type="ChEBI" id="CHEBI:59648"/>
        <dbReference type="ChEBI" id="CHEBI:90778"/>
        <dbReference type="ChEBI" id="CHEBI:232372"/>
        <dbReference type="EC" id="2.8.1.12"/>
    </reaction>
</comment>
<feature type="region of interest" description="Disordered" evidence="12">
    <location>
        <begin position="124"/>
        <end position="152"/>
    </location>
</feature>
<dbReference type="CDD" id="cd00756">
    <property type="entry name" value="MoaE"/>
    <property type="match status" value="1"/>
</dbReference>
<dbReference type="Proteomes" id="UP000738126">
    <property type="component" value="Unassembled WGS sequence"/>
</dbReference>
<comment type="pathway">
    <text evidence="1">Cofactor biosynthesis; molybdopterin biosynthesis.</text>
</comment>
<keyword evidence="5" id="KW-0501">Molybdenum cofactor biosynthesis</keyword>
<feature type="compositionally biased region" description="Basic and acidic residues" evidence="12">
    <location>
        <begin position="143"/>
        <end position="152"/>
    </location>
</feature>
<keyword evidence="14" id="KW-1185">Reference proteome</keyword>